<dbReference type="PANTHER" id="PTHR43649:SF28">
    <property type="entry name" value="BINDING PROTEIN COMPONENT OF ABC SUGAR TRANSPORTER-RELATED"/>
    <property type="match status" value="1"/>
</dbReference>
<evidence type="ECO:0000256" key="5">
    <source>
        <dbReference type="ARBA" id="ARBA00049629"/>
    </source>
</evidence>
<name>A0ABT2BSF3_9BURK</name>
<dbReference type="Proteomes" id="UP001165263">
    <property type="component" value="Unassembled WGS sequence"/>
</dbReference>
<comment type="function">
    <text evidence="5">Part of a binding-protein-dependent transport system for a sugar.</text>
</comment>
<evidence type="ECO:0000256" key="7">
    <source>
        <dbReference type="SAM" id="SignalP"/>
    </source>
</evidence>
<evidence type="ECO:0000256" key="2">
    <source>
        <dbReference type="ARBA" id="ARBA00008520"/>
    </source>
</evidence>
<organism evidence="8 9">
    <name type="scientific">Telluria mixta</name>
    <dbReference type="NCBI Taxonomy" id="34071"/>
    <lineage>
        <taxon>Bacteria</taxon>
        <taxon>Pseudomonadati</taxon>
        <taxon>Pseudomonadota</taxon>
        <taxon>Betaproteobacteria</taxon>
        <taxon>Burkholderiales</taxon>
        <taxon>Oxalobacteraceae</taxon>
        <taxon>Telluria group</taxon>
        <taxon>Telluria</taxon>
    </lineage>
</organism>
<reference evidence="8" key="1">
    <citation type="submission" date="2022-08" db="EMBL/GenBank/DDBJ databases">
        <title>Reclassification of Massilia species as members of the genera Telluria, Duganella, Pseudoduganella, Mokoshia gen. nov. and Zemynaea gen. nov. using orthogonal and non-orthogonal genome-based approaches.</title>
        <authorList>
            <person name="Bowman J.P."/>
        </authorList>
    </citation>
    <scope>NUCLEOTIDE SEQUENCE</scope>
    <source>
        <strain evidence="8">LMG 11547</strain>
    </source>
</reference>
<evidence type="ECO:0000313" key="8">
    <source>
        <dbReference type="EMBL" id="MCS0628048.1"/>
    </source>
</evidence>
<comment type="subcellular location">
    <subcellularLocation>
        <location evidence="1">Periplasm</location>
    </subcellularLocation>
</comment>
<feature type="signal peptide" evidence="7">
    <location>
        <begin position="1"/>
        <end position="24"/>
    </location>
</feature>
<evidence type="ECO:0000313" key="9">
    <source>
        <dbReference type="Proteomes" id="UP001165263"/>
    </source>
</evidence>
<keyword evidence="4 7" id="KW-0732">Signal</keyword>
<comment type="similarity">
    <text evidence="2">Belongs to the bacterial solute-binding protein 1 family.</text>
</comment>
<dbReference type="InterPro" id="IPR006059">
    <property type="entry name" value="SBP"/>
</dbReference>
<feature type="chain" id="PRO_5045446473" description="Probable sugar-binding periplasmic protein" evidence="7">
    <location>
        <begin position="25"/>
        <end position="415"/>
    </location>
</feature>
<evidence type="ECO:0000256" key="3">
    <source>
        <dbReference type="ARBA" id="ARBA00022448"/>
    </source>
</evidence>
<sequence>MTVSHVFAALAAGLALCASTTARAGDLEVFHYWDLAGDARAIAFLKATLTQEGDTWRDFAVAGGGTGMALTLLKSRVAAGNPPTAAQMKAPAIAAWAQAGHLANLDDIARAGQWDKVLPEAISARMKYNGHYVAVPVDLHRNNWLWINARVLKASRAKAPTTWDEFFRTAEAMKRAGFIAVAHGEQPWEDLRLFENVVIGLAGADFYRKALVQLDTAALSSPAMERALATFRRIKSYTGRSTYQNDWIQASAMLTSGKAGMQFMGDWNKPVLMEARKTSDFEFECLPVPGATDAFVFDVDSFVMFKVQGEAKLGAQRHLAAALLRPDIQERFNLYKGALPVRSDVDLGRYDRCATASRAAFQQAARSGVLVPSINMAQPPPVEDAMRAFISDFWRDDRVTAATTIARLKALAASR</sequence>
<dbReference type="SUPFAM" id="SSF53850">
    <property type="entry name" value="Periplasmic binding protein-like II"/>
    <property type="match status" value="1"/>
</dbReference>
<dbReference type="PANTHER" id="PTHR43649">
    <property type="entry name" value="ARABINOSE-BINDING PROTEIN-RELATED"/>
    <property type="match status" value="1"/>
</dbReference>
<keyword evidence="3" id="KW-0813">Transport</keyword>
<accession>A0ABT2BSF3</accession>
<dbReference type="RefSeq" id="WP_259447302.1">
    <property type="nucleotide sequence ID" value="NZ_CP119520.1"/>
</dbReference>
<evidence type="ECO:0000256" key="1">
    <source>
        <dbReference type="ARBA" id="ARBA00004418"/>
    </source>
</evidence>
<comment type="caution">
    <text evidence="8">The sequence shown here is derived from an EMBL/GenBank/DDBJ whole genome shotgun (WGS) entry which is preliminary data.</text>
</comment>
<dbReference type="InterPro" id="IPR050490">
    <property type="entry name" value="Bact_solute-bd_prot1"/>
</dbReference>
<dbReference type="Pfam" id="PF13416">
    <property type="entry name" value="SBP_bac_8"/>
    <property type="match status" value="1"/>
</dbReference>
<keyword evidence="9" id="KW-1185">Reference proteome</keyword>
<evidence type="ECO:0000256" key="4">
    <source>
        <dbReference type="ARBA" id="ARBA00022729"/>
    </source>
</evidence>
<proteinExistence type="inferred from homology"/>
<dbReference type="EMBL" id="JANUHC010000001">
    <property type="protein sequence ID" value="MCS0628048.1"/>
    <property type="molecule type" value="Genomic_DNA"/>
</dbReference>
<gene>
    <name evidence="8" type="ORF">NX786_01645</name>
</gene>
<evidence type="ECO:0000256" key="6">
    <source>
        <dbReference type="ARBA" id="ARBA00049753"/>
    </source>
</evidence>
<protein>
    <recommendedName>
        <fullName evidence="6">Probable sugar-binding periplasmic protein</fullName>
    </recommendedName>
</protein>
<dbReference type="Gene3D" id="3.40.190.10">
    <property type="entry name" value="Periplasmic binding protein-like II"/>
    <property type="match status" value="2"/>
</dbReference>